<comment type="caution">
    <text evidence="5">The sequence shown here is derived from an EMBL/GenBank/DDBJ whole genome shotgun (WGS) entry which is preliminary data.</text>
</comment>
<dbReference type="InterPro" id="IPR005990">
    <property type="entry name" value="IMP_DH"/>
</dbReference>
<keyword evidence="6" id="KW-1185">Reference proteome</keyword>
<dbReference type="CDD" id="cd04601">
    <property type="entry name" value="CBS_pair_IMPDH"/>
    <property type="match status" value="1"/>
</dbReference>
<dbReference type="PANTHER" id="PTHR11911:SF126">
    <property type="entry name" value="IMP DEHYDROGENASE"/>
    <property type="match status" value="1"/>
</dbReference>
<evidence type="ECO:0000256" key="3">
    <source>
        <dbReference type="PROSITE-ProRule" id="PRU00703"/>
    </source>
</evidence>
<protein>
    <submittedName>
        <fullName evidence="5">Inosine-5'-monophosphate dehydrogenase 1</fullName>
    </submittedName>
</protein>
<organism evidence="5 6">
    <name type="scientific">Saguinus oedipus</name>
    <name type="common">Cotton-top tamarin</name>
    <name type="synonym">Oedipomidas oedipus</name>
    <dbReference type="NCBI Taxonomy" id="9490"/>
    <lineage>
        <taxon>Eukaryota</taxon>
        <taxon>Metazoa</taxon>
        <taxon>Chordata</taxon>
        <taxon>Craniata</taxon>
        <taxon>Vertebrata</taxon>
        <taxon>Euteleostomi</taxon>
        <taxon>Mammalia</taxon>
        <taxon>Eutheria</taxon>
        <taxon>Euarchontoglires</taxon>
        <taxon>Primates</taxon>
        <taxon>Haplorrhini</taxon>
        <taxon>Platyrrhini</taxon>
        <taxon>Cebidae</taxon>
        <taxon>Callitrichinae</taxon>
        <taxon>Saguinus</taxon>
    </lineage>
</organism>
<dbReference type="InterPro" id="IPR000644">
    <property type="entry name" value="CBS_dom"/>
</dbReference>
<feature type="domain" description="CBS" evidence="4">
    <location>
        <begin position="17"/>
        <end position="75"/>
    </location>
</feature>
<dbReference type="PANTHER" id="PTHR11911">
    <property type="entry name" value="INOSINE-5-MONOPHOSPHATE DEHYDROGENASE RELATED"/>
    <property type="match status" value="1"/>
</dbReference>
<sequence length="102" mass="11405">MDFLAEKDHTTLLGEVMTPRIELVVAPAGVTFKDANEILQCNKKGKLPVRNNHDELVAIINRTDPKKNQDYTLASKDSHKQLLCGEAVGTHEDDKYCLDLLT</sequence>
<evidence type="ECO:0000259" key="4">
    <source>
        <dbReference type="PROSITE" id="PS51371"/>
    </source>
</evidence>
<keyword evidence="1" id="KW-0560">Oxidoreductase</keyword>
<evidence type="ECO:0000313" key="6">
    <source>
        <dbReference type="Proteomes" id="UP001266305"/>
    </source>
</evidence>
<keyword evidence="2 3" id="KW-0129">CBS domain</keyword>
<dbReference type="InterPro" id="IPR013785">
    <property type="entry name" value="Aldolase_TIM"/>
</dbReference>
<dbReference type="Proteomes" id="UP001266305">
    <property type="component" value="Unassembled WGS sequence"/>
</dbReference>
<gene>
    <name evidence="5" type="primary">IMPDH1_2</name>
    <name evidence="5" type="ORF">P7K49_038159</name>
</gene>
<evidence type="ECO:0000313" key="5">
    <source>
        <dbReference type="EMBL" id="KAK2082923.1"/>
    </source>
</evidence>
<dbReference type="EMBL" id="JASSZA010000023">
    <property type="protein sequence ID" value="KAK2082923.1"/>
    <property type="molecule type" value="Genomic_DNA"/>
</dbReference>
<name>A0ABQ9TDV2_SAGOE</name>
<proteinExistence type="predicted"/>
<dbReference type="InterPro" id="IPR046342">
    <property type="entry name" value="CBS_dom_sf"/>
</dbReference>
<evidence type="ECO:0000256" key="1">
    <source>
        <dbReference type="ARBA" id="ARBA00023002"/>
    </source>
</evidence>
<dbReference type="Gene3D" id="3.20.20.70">
    <property type="entry name" value="Aldolase class I"/>
    <property type="match status" value="1"/>
</dbReference>
<reference evidence="5 6" key="1">
    <citation type="submission" date="2023-05" db="EMBL/GenBank/DDBJ databases">
        <title>B98-5 Cell Line De Novo Hybrid Assembly: An Optical Mapping Approach.</title>
        <authorList>
            <person name="Kananen K."/>
            <person name="Auerbach J.A."/>
            <person name="Kautto E."/>
            <person name="Blachly J.S."/>
        </authorList>
    </citation>
    <scope>NUCLEOTIDE SEQUENCE [LARGE SCALE GENOMIC DNA]</scope>
    <source>
        <strain evidence="5">B95-8</strain>
        <tissue evidence="5">Cell line</tissue>
    </source>
</reference>
<dbReference type="SUPFAM" id="SSF54631">
    <property type="entry name" value="CBS-domain pair"/>
    <property type="match status" value="1"/>
</dbReference>
<dbReference type="PROSITE" id="PS51371">
    <property type="entry name" value="CBS"/>
    <property type="match status" value="1"/>
</dbReference>
<evidence type="ECO:0000256" key="2">
    <source>
        <dbReference type="ARBA" id="ARBA00023122"/>
    </source>
</evidence>
<accession>A0ABQ9TDV2</accession>